<keyword evidence="1" id="KW-1133">Transmembrane helix</keyword>
<dbReference type="EMBL" id="BART01039708">
    <property type="protein sequence ID" value="GAH22742.1"/>
    <property type="molecule type" value="Genomic_DNA"/>
</dbReference>
<evidence type="ECO:0000256" key="1">
    <source>
        <dbReference type="SAM" id="Phobius"/>
    </source>
</evidence>
<reference evidence="2" key="1">
    <citation type="journal article" date="2014" name="Front. Microbiol.">
        <title>High frequency of phylogenetically diverse reductive dehalogenase-homologous genes in deep subseafloor sedimentary metagenomes.</title>
        <authorList>
            <person name="Kawai M."/>
            <person name="Futagami T."/>
            <person name="Toyoda A."/>
            <person name="Takaki Y."/>
            <person name="Nishi S."/>
            <person name="Hori S."/>
            <person name="Arai W."/>
            <person name="Tsubouchi T."/>
            <person name="Morono Y."/>
            <person name="Uchiyama I."/>
            <person name="Ito T."/>
            <person name="Fujiyama A."/>
            <person name="Inagaki F."/>
            <person name="Takami H."/>
        </authorList>
    </citation>
    <scope>NUCLEOTIDE SEQUENCE</scope>
    <source>
        <strain evidence="2">Expedition CK06-06</strain>
    </source>
</reference>
<gene>
    <name evidence="2" type="ORF">S01H4_65100</name>
</gene>
<organism evidence="2">
    <name type="scientific">marine sediment metagenome</name>
    <dbReference type="NCBI Taxonomy" id="412755"/>
    <lineage>
        <taxon>unclassified sequences</taxon>
        <taxon>metagenomes</taxon>
        <taxon>ecological metagenomes</taxon>
    </lineage>
</organism>
<evidence type="ECO:0000313" key="2">
    <source>
        <dbReference type="EMBL" id="GAH22742.1"/>
    </source>
</evidence>
<sequence length="40" mass="4713">ITFNYFVHTRTLLNLLPTTIITLLLNLLFVVYEPNKSNFD</sequence>
<dbReference type="AlphaFoldDB" id="X1DRD2"/>
<name>X1DRD2_9ZZZZ</name>
<feature type="transmembrane region" description="Helical" evidence="1">
    <location>
        <begin position="12"/>
        <end position="32"/>
    </location>
</feature>
<accession>X1DRD2</accession>
<proteinExistence type="predicted"/>
<keyword evidence="1" id="KW-0472">Membrane</keyword>
<comment type="caution">
    <text evidence="2">The sequence shown here is derived from an EMBL/GenBank/DDBJ whole genome shotgun (WGS) entry which is preliminary data.</text>
</comment>
<keyword evidence="1" id="KW-0812">Transmembrane</keyword>
<feature type="non-terminal residue" evidence="2">
    <location>
        <position position="1"/>
    </location>
</feature>
<protein>
    <submittedName>
        <fullName evidence="2">Uncharacterized protein</fullName>
    </submittedName>
</protein>